<keyword evidence="2" id="KW-1185">Reference proteome</keyword>
<dbReference type="AlphaFoldDB" id="A0A6B2JNU8"/>
<protein>
    <submittedName>
        <fullName evidence="1">Uncharacterized protein</fullName>
    </submittedName>
</protein>
<dbReference type="Proteomes" id="UP000474757">
    <property type="component" value="Unassembled WGS sequence"/>
</dbReference>
<comment type="caution">
    <text evidence="1">The sequence shown here is derived from an EMBL/GenBank/DDBJ whole genome shotgun (WGS) entry which is preliminary data.</text>
</comment>
<name>A0A6B2JNU8_9RHOB</name>
<sequence length="52" mass="5654">MTRLPANLSALARIGTLSYAAVPFMGICESAEFIEMAHHVRDVLRAGHVEEA</sequence>
<organism evidence="1 2">
    <name type="scientific">Pseudoroseicyclus tamaricis</name>
    <dbReference type="NCBI Taxonomy" id="2705421"/>
    <lineage>
        <taxon>Bacteria</taxon>
        <taxon>Pseudomonadati</taxon>
        <taxon>Pseudomonadota</taxon>
        <taxon>Alphaproteobacteria</taxon>
        <taxon>Rhodobacterales</taxon>
        <taxon>Paracoccaceae</taxon>
        <taxon>Pseudoroseicyclus</taxon>
    </lineage>
</organism>
<accession>A0A6B2JNU8</accession>
<evidence type="ECO:0000313" key="1">
    <source>
        <dbReference type="EMBL" id="NDU99717.1"/>
    </source>
</evidence>
<dbReference type="EMBL" id="JAAGAB010000001">
    <property type="protein sequence ID" value="NDU99717.1"/>
    <property type="molecule type" value="Genomic_DNA"/>
</dbReference>
<dbReference type="RefSeq" id="WP_163889436.1">
    <property type="nucleotide sequence ID" value="NZ_JAAFYS010000001.1"/>
</dbReference>
<evidence type="ECO:0000313" key="2">
    <source>
        <dbReference type="Proteomes" id="UP000474757"/>
    </source>
</evidence>
<reference evidence="1 2" key="1">
    <citation type="submission" date="2020-02" db="EMBL/GenBank/DDBJ databases">
        <title>Pseudoroseicyclus tamarix, sp. nov., isolated from offshore sediment of a Tamarix chinensis forest.</title>
        <authorList>
            <person name="Gai Y."/>
        </authorList>
    </citation>
    <scope>NUCLEOTIDE SEQUENCE [LARGE SCALE GENOMIC DNA]</scope>
    <source>
        <strain evidence="1 2">CLL3-39</strain>
    </source>
</reference>
<gene>
    <name evidence="1" type="ORF">GZA08_01855</name>
</gene>
<proteinExistence type="predicted"/>